<reference evidence="4 5" key="1">
    <citation type="submission" date="2018-01" db="EMBL/GenBank/DDBJ databases">
        <title>Cryobacterium sp. nov., from glaciers in China.</title>
        <authorList>
            <person name="Liu Q."/>
            <person name="Xin Y.-H."/>
        </authorList>
    </citation>
    <scope>NUCLEOTIDE SEQUENCE [LARGE SCALE GENOMIC DNA]</scope>
    <source>
        <strain evidence="4 5">TMB1-8</strain>
    </source>
</reference>
<dbReference type="InterPro" id="IPR029044">
    <property type="entry name" value="Nucleotide-diphossugar_trans"/>
</dbReference>
<proteinExistence type="predicted"/>
<protein>
    <submittedName>
        <fullName evidence="4">Glycosyl transferase</fullName>
    </submittedName>
</protein>
<evidence type="ECO:0000256" key="1">
    <source>
        <dbReference type="ARBA" id="ARBA00022676"/>
    </source>
</evidence>
<organism evidence="4 5">
    <name type="scientific">Cryobacterium zongtaii</name>
    <dbReference type="NCBI Taxonomy" id="1259217"/>
    <lineage>
        <taxon>Bacteria</taxon>
        <taxon>Bacillati</taxon>
        <taxon>Actinomycetota</taxon>
        <taxon>Actinomycetes</taxon>
        <taxon>Micrococcales</taxon>
        <taxon>Microbacteriaceae</taxon>
        <taxon>Cryobacterium</taxon>
    </lineage>
</organism>
<dbReference type="GO" id="GO:0016757">
    <property type="term" value="F:glycosyltransferase activity"/>
    <property type="evidence" value="ECO:0007669"/>
    <property type="project" value="UniProtKB-KW"/>
</dbReference>
<dbReference type="SUPFAM" id="SSF53448">
    <property type="entry name" value="Nucleotide-diphospho-sugar transferases"/>
    <property type="match status" value="1"/>
</dbReference>
<dbReference type="AlphaFoldDB" id="A0A2S3ZKA2"/>
<evidence type="ECO:0000256" key="2">
    <source>
        <dbReference type="ARBA" id="ARBA00022679"/>
    </source>
</evidence>
<sequence length="338" mass="38287">MKTLSVVVPCYDSADYMRRCLDSLVGGGADVEILVINDGSTDETGAIADEYQARFPGIVRAIHKQNGGHGSAINTGIDEATGRHIKVVDSDDWVDADAYAAILAALNGFADDGTELDALLSNFAYEKAGKRLTHVVRYRSALPRGRLFGWDEVGRFRSTQYILMHALIYRTQLLRDCGLRLPEHTFYVDNLYAFVPLPHVRTLFYLDVDFYRYFIGRDGQSVNEAVMIRRIDQQIRVNRLMQEHLPAIDEVPPQLHAYLLHYFSIICGVTSMMLIRSGTAESFAKKKEFWSALRQEQPRLHRRMRRRPVAQITNLPGRAGRGVSVCAYLVMRRVVGFN</sequence>
<dbReference type="CDD" id="cd00761">
    <property type="entry name" value="Glyco_tranf_GTA_type"/>
    <property type="match status" value="1"/>
</dbReference>
<comment type="caution">
    <text evidence="4">The sequence shown here is derived from an EMBL/GenBank/DDBJ whole genome shotgun (WGS) entry which is preliminary data.</text>
</comment>
<feature type="domain" description="Glycosyltransferase 2-like" evidence="3">
    <location>
        <begin position="5"/>
        <end position="107"/>
    </location>
</feature>
<evidence type="ECO:0000313" key="4">
    <source>
        <dbReference type="EMBL" id="POH68431.1"/>
    </source>
</evidence>
<dbReference type="OrthoDB" id="396512at2"/>
<gene>
    <name evidence="4" type="ORF">C3B59_06240</name>
</gene>
<dbReference type="Gene3D" id="3.90.550.10">
    <property type="entry name" value="Spore Coat Polysaccharide Biosynthesis Protein SpsA, Chain A"/>
    <property type="match status" value="1"/>
</dbReference>
<dbReference type="PANTHER" id="PTHR22916:SF51">
    <property type="entry name" value="GLYCOSYLTRANSFERASE EPSH-RELATED"/>
    <property type="match status" value="1"/>
</dbReference>
<evidence type="ECO:0000259" key="3">
    <source>
        <dbReference type="Pfam" id="PF00535"/>
    </source>
</evidence>
<dbReference type="EMBL" id="PPXF01000025">
    <property type="protein sequence ID" value="POH68431.1"/>
    <property type="molecule type" value="Genomic_DNA"/>
</dbReference>
<dbReference type="PANTHER" id="PTHR22916">
    <property type="entry name" value="GLYCOSYLTRANSFERASE"/>
    <property type="match status" value="1"/>
</dbReference>
<name>A0A2S3ZKA2_9MICO</name>
<evidence type="ECO:0000313" key="5">
    <source>
        <dbReference type="Proteomes" id="UP000237104"/>
    </source>
</evidence>
<dbReference type="InterPro" id="IPR001173">
    <property type="entry name" value="Glyco_trans_2-like"/>
</dbReference>
<dbReference type="Pfam" id="PF00535">
    <property type="entry name" value="Glycos_transf_2"/>
    <property type="match status" value="1"/>
</dbReference>
<dbReference type="Proteomes" id="UP000237104">
    <property type="component" value="Unassembled WGS sequence"/>
</dbReference>
<keyword evidence="2 4" id="KW-0808">Transferase</keyword>
<keyword evidence="1" id="KW-0328">Glycosyltransferase</keyword>
<accession>A0A2S3ZKA2</accession>